<dbReference type="RefSeq" id="WP_156269531.1">
    <property type="nucleotide sequence ID" value="NZ_WOGU01000008.1"/>
</dbReference>
<proteinExistence type="predicted"/>
<feature type="chain" id="PRO_5039152969" description="YtxH domain-containing protein" evidence="2">
    <location>
        <begin position="27"/>
        <end position="88"/>
    </location>
</feature>
<dbReference type="PROSITE" id="PS51257">
    <property type="entry name" value="PROKAR_LIPOPROTEIN"/>
    <property type="match status" value="1"/>
</dbReference>
<evidence type="ECO:0000256" key="2">
    <source>
        <dbReference type="SAM" id="SignalP"/>
    </source>
</evidence>
<gene>
    <name evidence="3" type="ORF">GMA12_10880</name>
</gene>
<comment type="caution">
    <text evidence="3">The sequence shown here is derived from an EMBL/GenBank/DDBJ whole genome shotgun (WGS) entry which is preliminary data.</text>
</comment>
<accession>A0A6N8GS40</accession>
<keyword evidence="2" id="KW-0732">Signal</keyword>
<keyword evidence="4" id="KW-1185">Reference proteome</keyword>
<dbReference type="SUPFAM" id="SSF47162">
    <property type="entry name" value="Apolipoprotein"/>
    <property type="match status" value="1"/>
</dbReference>
<evidence type="ECO:0000256" key="1">
    <source>
        <dbReference type="SAM" id="MobiDB-lite"/>
    </source>
</evidence>
<evidence type="ECO:0000313" key="4">
    <source>
        <dbReference type="Proteomes" id="UP000436989"/>
    </source>
</evidence>
<protein>
    <recommendedName>
        <fullName evidence="5">YtxH domain-containing protein</fullName>
    </recommendedName>
</protein>
<reference evidence="3 4" key="1">
    <citation type="submission" date="2019-12" db="EMBL/GenBank/DDBJ databases">
        <authorList>
            <person name="Shi Y."/>
        </authorList>
    </citation>
    <scope>NUCLEOTIDE SEQUENCE [LARGE SCALE GENOMIC DNA]</scope>
    <source>
        <strain evidence="3 4">JCM 17929</strain>
    </source>
</reference>
<evidence type="ECO:0000313" key="3">
    <source>
        <dbReference type="EMBL" id="MUN63644.1"/>
    </source>
</evidence>
<dbReference type="Proteomes" id="UP000436989">
    <property type="component" value="Unassembled WGS sequence"/>
</dbReference>
<name>A0A6N8GS40_9MICC</name>
<feature type="compositionally biased region" description="Acidic residues" evidence="1">
    <location>
        <begin position="36"/>
        <end position="49"/>
    </location>
</feature>
<dbReference type="AlphaFoldDB" id="A0A6N8GS40"/>
<feature type="region of interest" description="Disordered" evidence="1">
    <location>
        <begin position="36"/>
        <end position="88"/>
    </location>
</feature>
<organism evidence="3 4">
    <name type="scientific">Kocuria sediminis</name>
    <dbReference type="NCBI Taxonomy" id="1038857"/>
    <lineage>
        <taxon>Bacteria</taxon>
        <taxon>Bacillati</taxon>
        <taxon>Actinomycetota</taxon>
        <taxon>Actinomycetes</taxon>
        <taxon>Micrococcales</taxon>
        <taxon>Micrococcaceae</taxon>
        <taxon>Kocuria</taxon>
    </lineage>
</organism>
<dbReference type="EMBL" id="WOGU01000008">
    <property type="protein sequence ID" value="MUN63644.1"/>
    <property type="molecule type" value="Genomic_DNA"/>
</dbReference>
<feature type="signal peptide" evidence="2">
    <location>
        <begin position="1"/>
        <end position="26"/>
    </location>
</feature>
<dbReference type="Gene3D" id="1.20.120.20">
    <property type="entry name" value="Apolipoprotein"/>
    <property type="match status" value="1"/>
</dbReference>
<sequence>MTRHRLWRPLSLAALALAALTGCDLGAEEIRQDVEQGAEEIQQEVEQGAEDVQQGAEEGVEDVRQGLEDAQDEIGQNGGAQDQGGDDG</sequence>
<evidence type="ECO:0008006" key="5">
    <source>
        <dbReference type="Google" id="ProtNLM"/>
    </source>
</evidence>